<feature type="compositionally biased region" description="Basic and acidic residues" evidence="1">
    <location>
        <begin position="79"/>
        <end position="98"/>
    </location>
</feature>
<dbReference type="Proteomes" id="UP000596742">
    <property type="component" value="Unassembled WGS sequence"/>
</dbReference>
<gene>
    <name evidence="2" type="ORF">MGAL_10B045473</name>
</gene>
<dbReference type="EMBL" id="UYJE01007000">
    <property type="protein sequence ID" value="VDI50883.1"/>
    <property type="molecule type" value="Genomic_DNA"/>
</dbReference>
<sequence>MYETGIVPAEVRYLANLNINGMSRSAFKKREKEKVAQKSLDTFFRGGEEQISSNKRWACIREECGLSPGKITEQSSQKLTDKRKYQNDYKNSAEKVSRSEGPQTGIVG</sequence>
<reference evidence="2" key="1">
    <citation type="submission" date="2018-11" db="EMBL/GenBank/DDBJ databases">
        <authorList>
            <person name="Alioto T."/>
            <person name="Alioto T."/>
        </authorList>
    </citation>
    <scope>NUCLEOTIDE SEQUENCE</scope>
</reference>
<proteinExistence type="predicted"/>
<accession>A0A8B6FK21</accession>
<protein>
    <submittedName>
        <fullName evidence="2">Uncharacterized protein</fullName>
    </submittedName>
</protein>
<feature type="region of interest" description="Disordered" evidence="1">
    <location>
        <begin position="71"/>
        <end position="108"/>
    </location>
</feature>
<evidence type="ECO:0000313" key="3">
    <source>
        <dbReference type="Proteomes" id="UP000596742"/>
    </source>
</evidence>
<dbReference type="AlphaFoldDB" id="A0A8B6FK21"/>
<comment type="caution">
    <text evidence="2">The sequence shown here is derived from an EMBL/GenBank/DDBJ whole genome shotgun (WGS) entry which is preliminary data.</text>
</comment>
<evidence type="ECO:0000256" key="1">
    <source>
        <dbReference type="SAM" id="MobiDB-lite"/>
    </source>
</evidence>
<organism evidence="2 3">
    <name type="scientific">Mytilus galloprovincialis</name>
    <name type="common">Mediterranean mussel</name>
    <dbReference type="NCBI Taxonomy" id="29158"/>
    <lineage>
        <taxon>Eukaryota</taxon>
        <taxon>Metazoa</taxon>
        <taxon>Spiralia</taxon>
        <taxon>Lophotrochozoa</taxon>
        <taxon>Mollusca</taxon>
        <taxon>Bivalvia</taxon>
        <taxon>Autobranchia</taxon>
        <taxon>Pteriomorphia</taxon>
        <taxon>Mytilida</taxon>
        <taxon>Mytiloidea</taxon>
        <taxon>Mytilidae</taxon>
        <taxon>Mytilinae</taxon>
        <taxon>Mytilus</taxon>
    </lineage>
</organism>
<keyword evidence="3" id="KW-1185">Reference proteome</keyword>
<name>A0A8B6FK21_MYTGA</name>
<evidence type="ECO:0000313" key="2">
    <source>
        <dbReference type="EMBL" id="VDI50883.1"/>
    </source>
</evidence>